<dbReference type="FunFam" id="3.40.50.1000:FF:000029">
    <property type="entry name" value="3-deoxy-D-manno-octulosonate 8-phosphate phosphatase KdsC"/>
    <property type="match status" value="1"/>
</dbReference>
<dbReference type="RefSeq" id="WP_353683617.1">
    <property type="nucleotide sequence ID" value="NZ_CP144373.1"/>
</dbReference>
<dbReference type="InterPro" id="IPR006549">
    <property type="entry name" value="HAD-SF_hydro_IIIA"/>
</dbReference>
<comment type="catalytic activity">
    <reaction evidence="13">
        <text>D-glycero-beta-D-manno-heptose 1-phosphate + ATP + H(+) = ADP-D-glycero-beta-D-manno-heptose + diphosphate</text>
        <dbReference type="Rhea" id="RHEA:27465"/>
        <dbReference type="ChEBI" id="CHEBI:15378"/>
        <dbReference type="ChEBI" id="CHEBI:30616"/>
        <dbReference type="ChEBI" id="CHEBI:33019"/>
        <dbReference type="ChEBI" id="CHEBI:59967"/>
        <dbReference type="ChEBI" id="CHEBI:61593"/>
        <dbReference type="EC" id="2.7.7.70"/>
    </reaction>
</comment>
<protein>
    <recommendedName>
        <fullName evidence="4">D-glycero-beta-D-manno-heptose 1-phosphate adenylyltransferase</fullName>
        <ecNumber evidence="4">2.7.7.70</ecNumber>
    </recommendedName>
</protein>
<evidence type="ECO:0000256" key="2">
    <source>
        <dbReference type="ARBA" id="ARBA00005893"/>
    </source>
</evidence>
<evidence type="ECO:0000256" key="6">
    <source>
        <dbReference type="ARBA" id="ARBA00022695"/>
    </source>
</evidence>
<evidence type="ECO:0000256" key="10">
    <source>
        <dbReference type="ARBA" id="ARBA00022840"/>
    </source>
</evidence>
<dbReference type="InterPro" id="IPR011914">
    <property type="entry name" value="RfaE_dom_II"/>
</dbReference>
<dbReference type="GO" id="GO:0016779">
    <property type="term" value="F:nucleotidyltransferase activity"/>
    <property type="evidence" value="ECO:0007669"/>
    <property type="project" value="UniProtKB-KW"/>
</dbReference>
<dbReference type="EMBL" id="CP144373">
    <property type="protein sequence ID" value="XCH46078.1"/>
    <property type="molecule type" value="Genomic_DNA"/>
</dbReference>
<evidence type="ECO:0000313" key="15">
    <source>
        <dbReference type="EMBL" id="XCH46078.1"/>
    </source>
</evidence>
<keyword evidence="11" id="KW-0460">Magnesium</keyword>
<dbReference type="GO" id="GO:0016773">
    <property type="term" value="F:phosphotransferase activity, alcohol group as acceptor"/>
    <property type="evidence" value="ECO:0007669"/>
    <property type="project" value="InterPro"/>
</dbReference>
<dbReference type="GO" id="GO:0005524">
    <property type="term" value="F:ATP binding"/>
    <property type="evidence" value="ECO:0007669"/>
    <property type="project" value="UniProtKB-KW"/>
</dbReference>
<gene>
    <name evidence="15" type="primary">rfaE2</name>
    <name evidence="15" type="ORF">V4D30_06980</name>
</gene>
<dbReference type="CDD" id="cd01630">
    <property type="entry name" value="HAD_KDO-like"/>
    <property type="match status" value="1"/>
</dbReference>
<dbReference type="EC" id="2.7.7.70" evidence="4"/>
<evidence type="ECO:0000256" key="13">
    <source>
        <dbReference type="ARBA" id="ARBA00047428"/>
    </source>
</evidence>
<evidence type="ECO:0000259" key="14">
    <source>
        <dbReference type="Pfam" id="PF01467"/>
    </source>
</evidence>
<evidence type="ECO:0000256" key="8">
    <source>
        <dbReference type="ARBA" id="ARBA00022741"/>
    </source>
</evidence>
<proteinExistence type="inferred from homology"/>
<dbReference type="Pfam" id="PF08282">
    <property type="entry name" value="Hydrolase_3"/>
    <property type="match status" value="1"/>
</dbReference>
<keyword evidence="7" id="KW-0479">Metal-binding</keyword>
<evidence type="ECO:0000256" key="5">
    <source>
        <dbReference type="ARBA" id="ARBA00022679"/>
    </source>
</evidence>
<comment type="cofactor">
    <cofactor evidence="1">
        <name>Mg(2+)</name>
        <dbReference type="ChEBI" id="CHEBI:18420"/>
    </cofactor>
</comment>
<dbReference type="GO" id="GO:0005975">
    <property type="term" value="P:carbohydrate metabolic process"/>
    <property type="evidence" value="ECO:0007669"/>
    <property type="project" value="InterPro"/>
</dbReference>
<dbReference type="PANTHER" id="PTHR43793">
    <property type="entry name" value="FAD SYNTHASE"/>
    <property type="match status" value="1"/>
</dbReference>
<dbReference type="InterPro" id="IPR023214">
    <property type="entry name" value="HAD_sf"/>
</dbReference>
<keyword evidence="12" id="KW-0119">Carbohydrate metabolism</keyword>
<dbReference type="InterPro" id="IPR036412">
    <property type="entry name" value="HAD-like_sf"/>
</dbReference>
<sequence>MGKILSPEQLKKEIEKLKKKGKKIVFTNGCFDIIHVGHIRYLKEAKKLGNVLIVAINSDSSVRKIKPLRPINPENERAEVLSAMQFVDFVTLFNEDTPYELIKYLQPDVLVKGGDWKIQDIVGADLVKEAYSLPYVEGVSTTEIINKILNKYKNFNIQPSAETIEKAKKVKFLILDVDGVLTRGDIILDDENNEFKIFNVRDGHGLVMLHKAGIKIAVITGRHSKALQRRMKELGITEVHQGTREKLKIFYEIVKKFNLKKEEIAAMGDDIIDLSILSRAGLSFAPQDAHEEVKKNVDMVTQCKAGQGAVREICDIILKAKGLWDKFIDEYSNL</sequence>
<dbReference type="SFLD" id="SFLDG01138">
    <property type="entry name" value="C1.6.2:_Deoxy-d-mannose-octulo"/>
    <property type="match status" value="1"/>
</dbReference>
<evidence type="ECO:0000256" key="12">
    <source>
        <dbReference type="ARBA" id="ARBA00023277"/>
    </source>
</evidence>
<keyword evidence="8" id="KW-0547">Nucleotide-binding</keyword>
<evidence type="ECO:0000256" key="4">
    <source>
        <dbReference type="ARBA" id="ARBA00012519"/>
    </source>
</evidence>
<evidence type="ECO:0000256" key="9">
    <source>
        <dbReference type="ARBA" id="ARBA00022801"/>
    </source>
</evidence>
<dbReference type="Gene3D" id="3.40.50.1000">
    <property type="entry name" value="HAD superfamily/HAD-like"/>
    <property type="match status" value="1"/>
</dbReference>
<dbReference type="GO" id="GO:0016788">
    <property type="term" value="F:hydrolase activity, acting on ester bonds"/>
    <property type="evidence" value="ECO:0007669"/>
    <property type="project" value="InterPro"/>
</dbReference>
<dbReference type="NCBIfam" id="TIGR01670">
    <property type="entry name" value="KdsC-phosphatas"/>
    <property type="match status" value="1"/>
</dbReference>
<feature type="domain" description="Cytidyltransferase-like" evidence="14">
    <location>
        <begin position="26"/>
        <end position="146"/>
    </location>
</feature>
<accession>A0AAU8GWX3</accession>
<reference evidence="15" key="1">
    <citation type="submission" date="2024-01" db="EMBL/GenBank/DDBJ databases">
        <title>The first autotrophic representatives of the genus Thermodesulfovibrio.</title>
        <authorList>
            <person name="Maltseva A.I."/>
            <person name="Elcheninov A.G."/>
            <person name="Kublanov I.V."/>
            <person name="Lebedinsky A.V."/>
            <person name="Frolov E.N."/>
        </authorList>
    </citation>
    <scope>NUCLEOTIDE SEQUENCE</scope>
    <source>
        <strain evidence="15">3907-1M</strain>
    </source>
</reference>
<dbReference type="InterPro" id="IPR004821">
    <property type="entry name" value="Cyt_trans-like"/>
</dbReference>
<dbReference type="KEGG" id="taut:V4D30_06980"/>
<organism evidence="15">
    <name type="scientific">Thermodesulfovibrio autotrophicus</name>
    <dbReference type="NCBI Taxonomy" id="3118333"/>
    <lineage>
        <taxon>Bacteria</taxon>
        <taxon>Pseudomonadati</taxon>
        <taxon>Nitrospirota</taxon>
        <taxon>Thermodesulfovibrionia</taxon>
        <taxon>Thermodesulfovibrionales</taxon>
        <taxon>Thermodesulfovibrionaceae</taxon>
        <taxon>Thermodesulfovibrio</taxon>
    </lineage>
</organism>
<dbReference type="NCBIfam" id="TIGR00125">
    <property type="entry name" value="cyt_tran_rel"/>
    <property type="match status" value="1"/>
</dbReference>
<evidence type="ECO:0000256" key="7">
    <source>
        <dbReference type="ARBA" id="ARBA00022723"/>
    </source>
</evidence>
<evidence type="ECO:0000256" key="11">
    <source>
        <dbReference type="ARBA" id="ARBA00022842"/>
    </source>
</evidence>
<keyword evidence="10" id="KW-0067">ATP-binding</keyword>
<dbReference type="InterPro" id="IPR014729">
    <property type="entry name" value="Rossmann-like_a/b/a_fold"/>
</dbReference>
<dbReference type="NCBIfam" id="TIGR02199">
    <property type="entry name" value="rfaE_dom_II"/>
    <property type="match status" value="1"/>
</dbReference>
<evidence type="ECO:0000256" key="3">
    <source>
        <dbReference type="ARBA" id="ARBA00011881"/>
    </source>
</evidence>
<dbReference type="Pfam" id="PF01467">
    <property type="entry name" value="CTP_transf_like"/>
    <property type="match status" value="1"/>
</dbReference>
<comment type="similarity">
    <text evidence="2">Belongs to the KdsC family.</text>
</comment>
<dbReference type="SFLD" id="SFLDS00003">
    <property type="entry name" value="Haloacid_Dehalogenase"/>
    <property type="match status" value="1"/>
</dbReference>
<dbReference type="InterPro" id="IPR050385">
    <property type="entry name" value="Archaeal_FAD_synthase"/>
</dbReference>
<keyword evidence="6 15" id="KW-0548">Nucleotidyltransferase</keyword>
<name>A0AAU8GWX3_9BACT</name>
<dbReference type="PANTHER" id="PTHR43793:SF2">
    <property type="entry name" value="BIFUNCTIONAL PROTEIN HLDE"/>
    <property type="match status" value="1"/>
</dbReference>
<dbReference type="SFLD" id="SFLDG01136">
    <property type="entry name" value="C1.6:_Phosphoserine_Phosphatas"/>
    <property type="match status" value="1"/>
</dbReference>
<keyword evidence="5" id="KW-0808">Transferase</keyword>
<evidence type="ECO:0000256" key="1">
    <source>
        <dbReference type="ARBA" id="ARBA00001946"/>
    </source>
</evidence>
<dbReference type="SUPFAM" id="SSF56784">
    <property type="entry name" value="HAD-like"/>
    <property type="match status" value="1"/>
</dbReference>
<dbReference type="InterPro" id="IPR010023">
    <property type="entry name" value="KdsC_fam"/>
</dbReference>
<keyword evidence="9" id="KW-0378">Hydrolase</keyword>
<dbReference type="AlphaFoldDB" id="A0AAU8GWX3"/>
<comment type="subunit">
    <text evidence="3">Homotetramer.</text>
</comment>
<dbReference type="GO" id="GO:0046872">
    <property type="term" value="F:metal ion binding"/>
    <property type="evidence" value="ECO:0007669"/>
    <property type="project" value="UniProtKB-KW"/>
</dbReference>
<dbReference type="Gene3D" id="3.40.50.620">
    <property type="entry name" value="HUPs"/>
    <property type="match status" value="1"/>
</dbReference>
<dbReference type="SUPFAM" id="SSF52374">
    <property type="entry name" value="Nucleotidylyl transferase"/>
    <property type="match status" value="1"/>
</dbReference>
<dbReference type="NCBIfam" id="TIGR01662">
    <property type="entry name" value="HAD-SF-IIIA"/>
    <property type="match status" value="1"/>
</dbReference>